<dbReference type="Proteomes" id="UP000002432">
    <property type="component" value="Chromosome"/>
</dbReference>
<organism evidence="7 8">
    <name type="scientific">Koribacter versatilis (strain Ellin345)</name>
    <dbReference type="NCBI Taxonomy" id="204669"/>
    <lineage>
        <taxon>Bacteria</taxon>
        <taxon>Pseudomonadati</taxon>
        <taxon>Acidobacteriota</taxon>
        <taxon>Terriglobia</taxon>
        <taxon>Terriglobales</taxon>
        <taxon>Candidatus Korobacteraceae</taxon>
        <taxon>Candidatus Korobacter</taxon>
    </lineage>
</organism>
<dbReference type="EnsemblBacteria" id="ABF42765">
    <property type="protein sequence ID" value="ABF42765"/>
    <property type="gene ID" value="Acid345_3765"/>
</dbReference>
<dbReference type="GO" id="GO:0003677">
    <property type="term" value="F:DNA binding"/>
    <property type="evidence" value="ECO:0007669"/>
    <property type="project" value="UniProtKB-KW"/>
</dbReference>
<feature type="domain" description="HTH luxR-type" evidence="5">
    <location>
        <begin position="168"/>
        <end position="233"/>
    </location>
</feature>
<evidence type="ECO:0000256" key="2">
    <source>
        <dbReference type="ARBA" id="ARBA00023125"/>
    </source>
</evidence>
<dbReference type="GO" id="GO:0006355">
    <property type="term" value="P:regulation of DNA-templated transcription"/>
    <property type="evidence" value="ECO:0007669"/>
    <property type="project" value="InterPro"/>
</dbReference>
<feature type="region of interest" description="Disordered" evidence="4">
    <location>
        <begin position="245"/>
        <end position="277"/>
    </location>
</feature>
<keyword evidence="8" id="KW-1185">Reference proteome</keyword>
<gene>
    <name evidence="7" type="ordered locus">Acid345_3765</name>
</gene>
<protein>
    <submittedName>
        <fullName evidence="7">Two component transcriptional regulator, LuxR family</fullName>
    </submittedName>
</protein>
<evidence type="ECO:0000313" key="8">
    <source>
        <dbReference type="Proteomes" id="UP000002432"/>
    </source>
</evidence>
<dbReference type="InterPro" id="IPR011006">
    <property type="entry name" value="CheY-like_superfamily"/>
</dbReference>
<dbReference type="InterPro" id="IPR016032">
    <property type="entry name" value="Sig_transdc_resp-reg_C-effctor"/>
</dbReference>
<dbReference type="InterPro" id="IPR039420">
    <property type="entry name" value="WalR-like"/>
</dbReference>
<evidence type="ECO:0000256" key="3">
    <source>
        <dbReference type="PROSITE-ProRule" id="PRU00169"/>
    </source>
</evidence>
<dbReference type="Pfam" id="PF00196">
    <property type="entry name" value="GerE"/>
    <property type="match status" value="1"/>
</dbReference>
<sequence length="277" mass="30420">MSSEKIKTTNVTTLAPSAESNREFIRVVIADSEAIFRVGIRKIFALEDDFRVVAQAENLAQAVAAVQKFPTDILLFEVTLSSTAGEAITEIVGKSPNTRIIAVGNDIGEHDTCDFLRRGVTGILSRSVSPDLLVRCIRKVHSGETWLDNRGVNWVIEAYRAQAAQLMAPRNQPRLSEKELQIIAGVTQGMKNKDIAHEIGTTEQVVKNYLRKVYDKLGVSDRLELALYCMHHRLLEKARGAVIGTGEQPKPSVPTQAQAMPIPQAPDGSKPNPTGQR</sequence>
<dbReference type="PROSITE" id="PS50043">
    <property type="entry name" value="HTH_LUXR_2"/>
    <property type="match status" value="1"/>
</dbReference>
<evidence type="ECO:0000259" key="6">
    <source>
        <dbReference type="PROSITE" id="PS50110"/>
    </source>
</evidence>
<evidence type="ECO:0000256" key="4">
    <source>
        <dbReference type="SAM" id="MobiDB-lite"/>
    </source>
</evidence>
<keyword evidence="2" id="KW-0238">DNA-binding</keyword>
<dbReference type="InterPro" id="IPR058245">
    <property type="entry name" value="NreC/VraR/RcsB-like_REC"/>
</dbReference>
<accession>Q1IK35</accession>
<dbReference type="GO" id="GO:0000160">
    <property type="term" value="P:phosphorelay signal transduction system"/>
    <property type="evidence" value="ECO:0007669"/>
    <property type="project" value="InterPro"/>
</dbReference>
<dbReference type="EMBL" id="CP000360">
    <property type="protein sequence ID" value="ABF42765.1"/>
    <property type="molecule type" value="Genomic_DNA"/>
</dbReference>
<reference evidence="7 8" key="1">
    <citation type="journal article" date="2009" name="Appl. Environ. Microbiol.">
        <title>Three genomes from the phylum Acidobacteria provide insight into the lifestyles of these microorganisms in soils.</title>
        <authorList>
            <person name="Ward N.L."/>
            <person name="Challacombe J.F."/>
            <person name="Janssen P.H."/>
            <person name="Henrissat B."/>
            <person name="Coutinho P.M."/>
            <person name="Wu M."/>
            <person name="Xie G."/>
            <person name="Haft D.H."/>
            <person name="Sait M."/>
            <person name="Badger J."/>
            <person name="Barabote R.D."/>
            <person name="Bradley B."/>
            <person name="Brettin T.S."/>
            <person name="Brinkac L.M."/>
            <person name="Bruce D."/>
            <person name="Creasy T."/>
            <person name="Daugherty S.C."/>
            <person name="Davidsen T.M."/>
            <person name="DeBoy R.T."/>
            <person name="Detter J.C."/>
            <person name="Dodson R.J."/>
            <person name="Durkin A.S."/>
            <person name="Ganapathy A."/>
            <person name="Gwinn-Giglio M."/>
            <person name="Han C.S."/>
            <person name="Khouri H."/>
            <person name="Kiss H."/>
            <person name="Kothari S.P."/>
            <person name="Madupu R."/>
            <person name="Nelson K.E."/>
            <person name="Nelson W.C."/>
            <person name="Paulsen I."/>
            <person name="Penn K."/>
            <person name="Ren Q."/>
            <person name="Rosovitz M.J."/>
            <person name="Selengut J.D."/>
            <person name="Shrivastava S."/>
            <person name="Sullivan S.A."/>
            <person name="Tapia R."/>
            <person name="Thompson L.S."/>
            <person name="Watkins K.L."/>
            <person name="Yang Q."/>
            <person name="Yu C."/>
            <person name="Zafar N."/>
            <person name="Zhou L."/>
            <person name="Kuske C.R."/>
        </authorList>
    </citation>
    <scope>NUCLEOTIDE SEQUENCE [LARGE SCALE GENOMIC DNA]</scope>
    <source>
        <strain evidence="7 8">Ellin345</strain>
    </source>
</reference>
<dbReference type="CDD" id="cd06170">
    <property type="entry name" value="LuxR_C_like"/>
    <property type="match status" value="1"/>
</dbReference>
<dbReference type="HOGENOM" id="CLU_000445_90_8_0"/>
<dbReference type="eggNOG" id="COG2197">
    <property type="taxonomic scope" value="Bacteria"/>
</dbReference>
<evidence type="ECO:0000313" key="7">
    <source>
        <dbReference type="EMBL" id="ABF42765.1"/>
    </source>
</evidence>
<name>Q1IK35_KORVE</name>
<dbReference type="STRING" id="204669.Acid345_3765"/>
<dbReference type="SMART" id="SM00448">
    <property type="entry name" value="REC"/>
    <property type="match status" value="1"/>
</dbReference>
<dbReference type="Pfam" id="PF00072">
    <property type="entry name" value="Response_reg"/>
    <property type="match status" value="1"/>
</dbReference>
<comment type="caution">
    <text evidence="3">Lacks conserved residue(s) required for the propagation of feature annotation.</text>
</comment>
<dbReference type="PRINTS" id="PR00038">
    <property type="entry name" value="HTHLUXR"/>
</dbReference>
<dbReference type="PANTHER" id="PTHR43214">
    <property type="entry name" value="TWO-COMPONENT RESPONSE REGULATOR"/>
    <property type="match status" value="1"/>
</dbReference>
<dbReference type="AlphaFoldDB" id="Q1IK35"/>
<dbReference type="PANTHER" id="PTHR43214:SF43">
    <property type="entry name" value="TWO-COMPONENT RESPONSE REGULATOR"/>
    <property type="match status" value="1"/>
</dbReference>
<proteinExistence type="predicted"/>
<dbReference type="KEGG" id="aba:Acid345_3765"/>
<dbReference type="CDD" id="cd17535">
    <property type="entry name" value="REC_NarL-like"/>
    <property type="match status" value="1"/>
</dbReference>
<dbReference type="Gene3D" id="3.40.50.2300">
    <property type="match status" value="1"/>
</dbReference>
<evidence type="ECO:0000259" key="5">
    <source>
        <dbReference type="PROSITE" id="PS50043"/>
    </source>
</evidence>
<dbReference type="OrthoDB" id="118459at2"/>
<evidence type="ECO:0000256" key="1">
    <source>
        <dbReference type="ARBA" id="ARBA00022553"/>
    </source>
</evidence>
<dbReference type="InterPro" id="IPR000792">
    <property type="entry name" value="Tscrpt_reg_LuxR_C"/>
</dbReference>
<dbReference type="PROSITE" id="PS50110">
    <property type="entry name" value="RESPONSE_REGULATORY"/>
    <property type="match status" value="1"/>
</dbReference>
<feature type="domain" description="Response regulatory" evidence="6">
    <location>
        <begin position="26"/>
        <end position="141"/>
    </location>
</feature>
<dbReference type="RefSeq" id="WP_011524564.1">
    <property type="nucleotide sequence ID" value="NC_008009.1"/>
</dbReference>
<dbReference type="InterPro" id="IPR001789">
    <property type="entry name" value="Sig_transdc_resp-reg_receiver"/>
</dbReference>
<dbReference type="SUPFAM" id="SSF46894">
    <property type="entry name" value="C-terminal effector domain of the bipartite response regulators"/>
    <property type="match status" value="1"/>
</dbReference>
<dbReference type="SUPFAM" id="SSF52172">
    <property type="entry name" value="CheY-like"/>
    <property type="match status" value="1"/>
</dbReference>
<keyword evidence="1" id="KW-0597">Phosphoprotein</keyword>
<dbReference type="SMART" id="SM00421">
    <property type="entry name" value="HTH_LUXR"/>
    <property type="match status" value="1"/>
</dbReference>